<evidence type="ECO:0000313" key="4">
    <source>
        <dbReference type="Proteomes" id="UP000286415"/>
    </source>
</evidence>
<comment type="caution">
    <text evidence="3">The sequence shown here is derived from an EMBL/GenBank/DDBJ whole genome shotgun (WGS) entry which is preliminary data.</text>
</comment>
<feature type="region of interest" description="Disordered" evidence="1">
    <location>
        <begin position="126"/>
        <end position="147"/>
    </location>
</feature>
<feature type="region of interest" description="Disordered" evidence="1">
    <location>
        <begin position="201"/>
        <end position="271"/>
    </location>
</feature>
<accession>A0A3R7JHW2</accession>
<dbReference type="OrthoDB" id="120976at2759"/>
<organism evidence="3 4">
    <name type="scientific">Clonorchis sinensis</name>
    <name type="common">Chinese liver fluke</name>
    <dbReference type="NCBI Taxonomy" id="79923"/>
    <lineage>
        <taxon>Eukaryota</taxon>
        <taxon>Metazoa</taxon>
        <taxon>Spiralia</taxon>
        <taxon>Lophotrochozoa</taxon>
        <taxon>Platyhelminthes</taxon>
        <taxon>Trematoda</taxon>
        <taxon>Digenea</taxon>
        <taxon>Opisthorchiida</taxon>
        <taxon>Opisthorchiata</taxon>
        <taxon>Opisthorchiidae</taxon>
        <taxon>Clonorchis</taxon>
    </lineage>
</organism>
<dbReference type="Pfam" id="PF15257">
    <property type="entry name" value="DUF4590"/>
    <property type="match status" value="1"/>
</dbReference>
<feature type="region of interest" description="Disordered" evidence="1">
    <location>
        <begin position="1064"/>
        <end position="1084"/>
    </location>
</feature>
<evidence type="ECO:0000256" key="1">
    <source>
        <dbReference type="SAM" id="MobiDB-lite"/>
    </source>
</evidence>
<gene>
    <name evidence="3" type="ORF">CSKR_109722</name>
</gene>
<reference evidence="3 4" key="2">
    <citation type="journal article" date="2021" name="Genomics">
        <title>High-quality reference genome for Clonorchis sinensis.</title>
        <authorList>
            <person name="Young N.D."/>
            <person name="Stroehlein A.J."/>
            <person name="Kinkar L."/>
            <person name="Wang T."/>
            <person name="Sohn W.M."/>
            <person name="Chang B.C.H."/>
            <person name="Kaur P."/>
            <person name="Weisz D."/>
            <person name="Dudchenko O."/>
            <person name="Aiden E.L."/>
            <person name="Korhonen P.K."/>
            <person name="Gasser R.B."/>
        </authorList>
    </citation>
    <scope>NUCLEOTIDE SEQUENCE [LARGE SCALE GENOMIC DNA]</scope>
    <source>
        <strain evidence="3">Cs-k2</strain>
    </source>
</reference>
<dbReference type="Proteomes" id="UP000286415">
    <property type="component" value="Unassembled WGS sequence"/>
</dbReference>
<evidence type="ECO:0000313" key="3">
    <source>
        <dbReference type="EMBL" id="KAG5440963.1"/>
    </source>
</evidence>
<keyword evidence="4" id="KW-1185">Reference proteome</keyword>
<dbReference type="PANTHER" id="PTHR23034:SF2">
    <property type="entry name" value="GLUTAMATE-RICH PROTEIN 3"/>
    <property type="match status" value="1"/>
</dbReference>
<evidence type="ECO:0000259" key="2">
    <source>
        <dbReference type="Pfam" id="PF15257"/>
    </source>
</evidence>
<dbReference type="EMBL" id="NIRI02000077">
    <property type="protein sequence ID" value="KAG5440963.1"/>
    <property type="molecule type" value="Genomic_DNA"/>
</dbReference>
<reference evidence="3 4" key="1">
    <citation type="journal article" date="2018" name="Biotechnol. Adv.">
        <title>Improved genomic resources and new bioinformatic workflow for the carcinogenic parasite Clonorchis sinensis: Biotechnological implications.</title>
        <authorList>
            <person name="Wang D."/>
            <person name="Korhonen P.K."/>
            <person name="Gasser R.B."/>
            <person name="Young N.D."/>
        </authorList>
    </citation>
    <scope>NUCLEOTIDE SEQUENCE [LARGE SCALE GENOMIC DNA]</scope>
    <source>
        <strain evidence="3">Cs-k2</strain>
    </source>
</reference>
<dbReference type="AlphaFoldDB" id="A0A3R7JHW2"/>
<sequence>MSYLSEVSPLETYNSLSDRHLVNFFRSARIRRHLIKSGLVTEDGEILPESEYRELHSRENQKRALLELIAQAIVERSLEEERMRQGKIRRTLEEICKLHRVRRMREERQKRAEETILMQLVPRTPRSREKLDPIATSNSEKSSVTRDGTIYVPVSDIDEPDLAVMDRRSQMKVAKLRKIHRKHQLRDRKAGRPPYLYLYEPGVARGRSKGSGRLRPQQDKATLAKSRSDGQMARESTNQDVTRSFEGDQPSFQDKEDQGDRTMGEDQSSGSLEICENIKNTQLGTTMGQTEESEQKLVLNEEGEKSRQKDAFYRERHRKDRTNARKHALFPRSSLMSDKTGLTVPGAVPTMVFSTSKPPHGVVIPASADAKNRVQSQNITSHRKLRPVRSHPHSSRTAGDLDVYPIADQHRPECNFSGETDGLPKVISNRSDETPCVVRFMYLGATRLEEAAIGRTSEPGSRAARGQTGDWAQRTKRLITVNQQPSGTNTITVFKGVLQPGDVFEFTSRRVFGHPFSLSLCIDGTQDARISACCEYRHKCGMRIGGKYGHFVYLSVEGSLPCFKCQAAQNVRLEGEKLRKEKKPSDLLAESGDSVEQHRENDKLSSVNEQDSPNPSTLSPPMGRFGTNLTRRVAGSTRWEHFATGITEELPYEMLDEQPELLEEKLQVGSEESDEEAIQHYCQTQESISHLSMSTERECFRGYSMEFDNYRELTTEQEYYENMYEEEAEGEDSVPEMEEAGEESIDVSEDHVGDEVDELERGLESDYEAAHPVEVTQDQFVQETSEEENDVIVEKVDAFYQHKMAAFRPAPTEGQNCVDIALPTDGIYENTVPLNHYPLYENSSGDMHNITGCDLLITDVTEEATLSYYAALEPVDPHNSSASGDSFTHAFSTTVHSTVPCARLSSAIMGFESEQLRSPTWYPKTDFIDGSAPMVPRFENEQALCTVHNELERCCQGVETSCTNGTMSVTLTSAMSYATKSPDKRSAEVSHQIQSAGPQFRLIGDDQSPPFVTTELNTVYSTHASPRIVRDRFSILSPPQYNSGGFFNKTQDKTFSQPRMEWKGGIDETSNERPAVPSVPYPTSSVDGAVEKAGASTGTPTVYRSKVVYRSKNLLATGHHGKQSDTTMPSATVFEEAVGRTGDIVYLTRKHTI</sequence>
<dbReference type="InterPro" id="IPR027962">
    <property type="entry name" value="ERICH3"/>
</dbReference>
<proteinExistence type="predicted"/>
<dbReference type="PANTHER" id="PTHR23034">
    <property type="entry name" value="GLUTAMATE-RICH PROTEIN 3"/>
    <property type="match status" value="1"/>
</dbReference>
<feature type="region of interest" description="Disordered" evidence="1">
    <location>
        <begin position="579"/>
        <end position="627"/>
    </location>
</feature>
<feature type="compositionally biased region" description="Polar residues" evidence="1">
    <location>
        <begin position="604"/>
        <end position="619"/>
    </location>
</feature>
<feature type="compositionally biased region" description="Basic and acidic residues" evidence="1">
    <location>
        <begin position="253"/>
        <end position="264"/>
    </location>
</feature>
<protein>
    <submittedName>
        <fullName evidence="3">Glutamate-rich protein 3</fullName>
    </submittedName>
</protein>
<feature type="compositionally biased region" description="Polar residues" evidence="1">
    <location>
        <begin position="135"/>
        <end position="146"/>
    </location>
</feature>
<dbReference type="STRING" id="79923.A0A3R7JHW2"/>
<feature type="domain" description="DUF4590" evidence="2">
    <location>
        <begin position="476"/>
        <end position="571"/>
    </location>
</feature>
<dbReference type="InParanoid" id="A0A3R7JHW2"/>
<dbReference type="InterPro" id="IPR048257">
    <property type="entry name" value="DUF4590"/>
</dbReference>
<name>A0A3R7JHW2_CLOSI</name>